<keyword evidence="2" id="KW-1185">Reference proteome</keyword>
<sequence>MFGIGRRRTPTVGFSRRFGFPVGSLDGNADSRVVRGTDAVPTLSSIARNPNRSPNWLRQRLSSPHPPMPNLNLSRSETDDVIAYLQEMARSFRLGSVHVPGDQLLIGEPRSEAAVLSAPVR</sequence>
<comment type="caution">
    <text evidence="1">The sequence shown here is derived from an EMBL/GenBank/DDBJ whole genome shotgun (WGS) entry which is preliminary data.</text>
</comment>
<dbReference type="RefSeq" id="WP_200487640.1">
    <property type="nucleotide sequence ID" value="NZ_JAEPIV010000047.1"/>
</dbReference>
<organism evidence="1 2">
    <name type="scientific">Azospirillum aestuarii</name>
    <dbReference type="NCBI Taxonomy" id="2802052"/>
    <lineage>
        <taxon>Bacteria</taxon>
        <taxon>Pseudomonadati</taxon>
        <taxon>Pseudomonadota</taxon>
        <taxon>Alphaproteobacteria</taxon>
        <taxon>Rhodospirillales</taxon>
        <taxon>Azospirillaceae</taxon>
        <taxon>Azospirillum</taxon>
    </lineage>
</organism>
<accession>A0ABS1I879</accession>
<evidence type="ECO:0000313" key="2">
    <source>
        <dbReference type="Proteomes" id="UP000654452"/>
    </source>
</evidence>
<evidence type="ECO:0008006" key="3">
    <source>
        <dbReference type="Google" id="ProtNLM"/>
    </source>
</evidence>
<dbReference type="InterPro" id="IPR036909">
    <property type="entry name" value="Cyt_c-like_dom_sf"/>
</dbReference>
<evidence type="ECO:0000313" key="1">
    <source>
        <dbReference type="EMBL" id="MBK4723265.1"/>
    </source>
</evidence>
<proteinExistence type="predicted"/>
<reference evidence="1 2" key="1">
    <citation type="submission" date="2021-01" db="EMBL/GenBank/DDBJ databases">
        <title>Azospirillum sp. YIM DDC1 draft genome.</title>
        <authorList>
            <person name="Wang Y.-X."/>
        </authorList>
    </citation>
    <scope>NUCLEOTIDE SEQUENCE [LARGE SCALE GENOMIC DNA]</scope>
    <source>
        <strain evidence="1 2">YIM DDC1</strain>
    </source>
</reference>
<name>A0ABS1I879_9PROT</name>
<gene>
    <name evidence="1" type="ORF">JJL56_30900</name>
</gene>
<dbReference type="Gene3D" id="1.10.760.10">
    <property type="entry name" value="Cytochrome c-like domain"/>
    <property type="match status" value="1"/>
</dbReference>
<protein>
    <recommendedName>
        <fullName evidence="3">Cytochrome c</fullName>
    </recommendedName>
</protein>
<dbReference type="Proteomes" id="UP000654452">
    <property type="component" value="Unassembled WGS sequence"/>
</dbReference>
<dbReference type="EMBL" id="JAEPIV010000047">
    <property type="protein sequence ID" value="MBK4723265.1"/>
    <property type="molecule type" value="Genomic_DNA"/>
</dbReference>